<dbReference type="InterPro" id="IPR018163">
    <property type="entry name" value="Thr/Ala-tRNA-synth_IIc_edit"/>
</dbReference>
<dbReference type="InterPro" id="IPR009000">
    <property type="entry name" value="Transl_B-barrel_sf"/>
</dbReference>
<dbReference type="GO" id="GO:0003676">
    <property type="term" value="F:nucleic acid binding"/>
    <property type="evidence" value="ECO:0007669"/>
    <property type="project" value="InterPro"/>
</dbReference>
<evidence type="ECO:0000256" key="4">
    <source>
        <dbReference type="SAM" id="Coils"/>
    </source>
</evidence>
<dbReference type="Pfam" id="PF02272">
    <property type="entry name" value="DHHA1"/>
    <property type="match status" value="1"/>
</dbReference>
<evidence type="ECO:0000259" key="5">
    <source>
        <dbReference type="SMART" id="SM00863"/>
    </source>
</evidence>
<name>A0A9J6P3Z6_9CLOT</name>
<dbReference type="InterPro" id="IPR003156">
    <property type="entry name" value="DHHA1_dom"/>
</dbReference>
<dbReference type="RefSeq" id="WP_250860365.1">
    <property type="nucleotide sequence ID" value="NZ_JAGSOJ010000003.1"/>
</dbReference>
<dbReference type="PANTHER" id="PTHR43462:SF1">
    <property type="entry name" value="ALANYL-TRNA EDITING PROTEIN AARSD1"/>
    <property type="match status" value="1"/>
</dbReference>
<dbReference type="InterPro" id="IPR051335">
    <property type="entry name" value="Alanyl-tRNA_Editing_Enzymes"/>
</dbReference>
<feature type="domain" description="Threonyl/alanyl tRNA synthetase SAD" evidence="5">
    <location>
        <begin position="180"/>
        <end position="222"/>
    </location>
</feature>
<dbReference type="Gene3D" id="2.40.30.130">
    <property type="match status" value="1"/>
</dbReference>
<dbReference type="InterPro" id="IPR012947">
    <property type="entry name" value="tRNA_SAD"/>
</dbReference>
<reference evidence="6" key="2">
    <citation type="submission" date="2021-04" db="EMBL/GenBank/DDBJ databases">
        <authorList>
            <person name="Dong X."/>
        </authorList>
    </citation>
    <scope>NUCLEOTIDE SEQUENCE</scope>
    <source>
        <strain evidence="6">ZWT</strain>
    </source>
</reference>
<evidence type="ECO:0000313" key="6">
    <source>
        <dbReference type="EMBL" id="MCM1991259.1"/>
    </source>
</evidence>
<reference evidence="6" key="1">
    <citation type="journal article" date="2021" name="mSystems">
        <title>Bacteria and Archaea Synergistically Convert Glycine Betaine to Biogenic Methane in the Formosa Cold Seep of the South China Sea.</title>
        <authorList>
            <person name="Li L."/>
            <person name="Zhang W."/>
            <person name="Zhang S."/>
            <person name="Song L."/>
            <person name="Sun Q."/>
            <person name="Zhang H."/>
            <person name="Xiang H."/>
            <person name="Dong X."/>
        </authorList>
    </citation>
    <scope>NUCLEOTIDE SEQUENCE</scope>
    <source>
        <strain evidence="6">ZWT</strain>
    </source>
</reference>
<dbReference type="SUPFAM" id="SSF50447">
    <property type="entry name" value="Translation proteins"/>
    <property type="match status" value="1"/>
</dbReference>
<dbReference type="GO" id="GO:0002161">
    <property type="term" value="F:aminoacyl-tRNA deacylase activity"/>
    <property type="evidence" value="ECO:0007669"/>
    <property type="project" value="UniProtKB-ARBA"/>
</dbReference>
<protein>
    <submittedName>
        <fullName evidence="6">Alanyl-tRNA editing protein AlaX-L</fullName>
    </submittedName>
</protein>
<organism evidence="6 7">
    <name type="scientific">Oceanirhabdus seepicola</name>
    <dbReference type="NCBI Taxonomy" id="2828781"/>
    <lineage>
        <taxon>Bacteria</taxon>
        <taxon>Bacillati</taxon>
        <taxon>Bacillota</taxon>
        <taxon>Clostridia</taxon>
        <taxon>Eubacteriales</taxon>
        <taxon>Clostridiaceae</taxon>
        <taxon>Oceanirhabdus</taxon>
    </lineage>
</organism>
<evidence type="ECO:0000256" key="3">
    <source>
        <dbReference type="ARBA" id="ARBA00022833"/>
    </source>
</evidence>
<dbReference type="GO" id="GO:0005524">
    <property type="term" value="F:ATP binding"/>
    <property type="evidence" value="ECO:0007669"/>
    <property type="project" value="InterPro"/>
</dbReference>
<feature type="coiled-coil region" evidence="4">
    <location>
        <begin position="258"/>
        <end position="285"/>
    </location>
</feature>
<evidence type="ECO:0000256" key="2">
    <source>
        <dbReference type="ARBA" id="ARBA00022723"/>
    </source>
</evidence>
<dbReference type="GO" id="GO:0043039">
    <property type="term" value="P:tRNA aminoacylation"/>
    <property type="evidence" value="ECO:0007669"/>
    <property type="project" value="InterPro"/>
</dbReference>
<dbReference type="SMART" id="SM00863">
    <property type="entry name" value="tRNA_SAD"/>
    <property type="match status" value="1"/>
</dbReference>
<dbReference type="Proteomes" id="UP001056429">
    <property type="component" value="Unassembled WGS sequence"/>
</dbReference>
<dbReference type="Gene3D" id="3.10.310.40">
    <property type="match status" value="1"/>
</dbReference>
<keyword evidence="7" id="KW-1185">Reference proteome</keyword>
<keyword evidence="3" id="KW-0862">Zinc</keyword>
<dbReference type="GO" id="GO:0046872">
    <property type="term" value="F:metal ion binding"/>
    <property type="evidence" value="ECO:0007669"/>
    <property type="project" value="UniProtKB-KW"/>
</dbReference>
<dbReference type="SUPFAM" id="SSF55186">
    <property type="entry name" value="ThrRS/AlaRS common domain"/>
    <property type="match status" value="1"/>
</dbReference>
<keyword evidence="4" id="KW-0175">Coiled coil</keyword>
<comment type="cofactor">
    <cofactor evidence="1">
        <name>Zn(2+)</name>
        <dbReference type="ChEBI" id="CHEBI:29105"/>
    </cofactor>
</comment>
<dbReference type="PANTHER" id="PTHR43462">
    <property type="entry name" value="ALANYL-TRNA EDITING PROTEIN"/>
    <property type="match status" value="1"/>
</dbReference>
<proteinExistence type="predicted"/>
<dbReference type="AlphaFoldDB" id="A0A9J6P3Z6"/>
<comment type="caution">
    <text evidence="6">The sequence shown here is derived from an EMBL/GenBank/DDBJ whole genome shotgun (WGS) entry which is preliminary data.</text>
</comment>
<sequence length="403" mass="45402">MQKSYYDNPYKKEFTAEIINVLEKDNKFHVELDETYFYPQGEEHPGDTGSISGTPVLSVYEADEKVYHVVEVKPMKIHKVKCNIDWSKKFDYMQKHLAQYIISAYLFELFNANTVKVNLGDEHSYIDVDRIIESTEIKKVEEMANNLIFDNIKVDTLYPTKAELKKLKLKNIDKKAGGKIRIVKVGDVFAIPCTGILPNSTIELQTLKVIKYENQGIGTRIHFLCGSKAVSNYIEKFDSMEKISKLLSCTDSNVLLEVEKLKKELKKALSERNSLKSEIADYEVQNMVNSCEKIKDISVIKLVHDTIDIKHVNLLASKLTSFPNVIVLFGVKSEDKAQLIFSCTKGLKIISMNILLKDAITLIDGNGGGSDFSAQGGGKNNNNLDSTLDYAYNKIKGIIMGNS</sequence>
<evidence type="ECO:0000313" key="7">
    <source>
        <dbReference type="Proteomes" id="UP001056429"/>
    </source>
</evidence>
<gene>
    <name evidence="6" type="ORF">KDK92_16105</name>
</gene>
<keyword evidence="2" id="KW-0479">Metal-binding</keyword>
<dbReference type="GO" id="GO:0004812">
    <property type="term" value="F:aminoacyl-tRNA ligase activity"/>
    <property type="evidence" value="ECO:0007669"/>
    <property type="project" value="InterPro"/>
</dbReference>
<dbReference type="EMBL" id="JAGSOJ010000003">
    <property type="protein sequence ID" value="MCM1991259.1"/>
    <property type="molecule type" value="Genomic_DNA"/>
</dbReference>
<accession>A0A9J6P3Z6</accession>
<dbReference type="Gene3D" id="3.30.980.10">
    <property type="entry name" value="Threonyl-trna Synthetase, Chain A, domain 2"/>
    <property type="match status" value="1"/>
</dbReference>
<evidence type="ECO:0000256" key="1">
    <source>
        <dbReference type="ARBA" id="ARBA00001947"/>
    </source>
</evidence>